<dbReference type="SUPFAM" id="SSF81383">
    <property type="entry name" value="F-box domain"/>
    <property type="match status" value="1"/>
</dbReference>
<dbReference type="Pfam" id="PF00646">
    <property type="entry name" value="F-box"/>
    <property type="match status" value="1"/>
</dbReference>
<proteinExistence type="predicted"/>
<feature type="domain" description="F-box" evidence="1">
    <location>
        <begin position="204"/>
        <end position="243"/>
    </location>
</feature>
<keyword evidence="4" id="KW-1185">Reference proteome</keyword>
<evidence type="ECO:0000259" key="2">
    <source>
        <dbReference type="Pfam" id="PF08387"/>
    </source>
</evidence>
<dbReference type="InterPro" id="IPR036047">
    <property type="entry name" value="F-box-like_dom_sf"/>
</dbReference>
<evidence type="ECO:0000313" key="3">
    <source>
        <dbReference type="EMBL" id="KAK3021516.1"/>
    </source>
</evidence>
<accession>A0AA88W5L3</accession>
<evidence type="ECO:0008006" key="5">
    <source>
        <dbReference type="Google" id="ProtNLM"/>
    </source>
</evidence>
<dbReference type="InterPro" id="IPR006566">
    <property type="entry name" value="FBD"/>
</dbReference>
<dbReference type="AlphaFoldDB" id="A0AA88W5L3"/>
<dbReference type="InterPro" id="IPR001810">
    <property type="entry name" value="F-box_dom"/>
</dbReference>
<feature type="domain" description="FBD" evidence="2">
    <location>
        <begin position="479"/>
        <end position="512"/>
    </location>
</feature>
<dbReference type="Proteomes" id="UP001188597">
    <property type="component" value="Unassembled WGS sequence"/>
</dbReference>
<dbReference type="PANTHER" id="PTHR31900">
    <property type="entry name" value="F-BOX/RNI SUPERFAMILY PROTEIN-RELATED"/>
    <property type="match status" value="1"/>
</dbReference>
<dbReference type="PANTHER" id="PTHR31900:SF27">
    <property type="entry name" value="FBD DOMAIN-CONTAINING PROTEIN"/>
    <property type="match status" value="1"/>
</dbReference>
<evidence type="ECO:0000313" key="4">
    <source>
        <dbReference type="Proteomes" id="UP001188597"/>
    </source>
</evidence>
<comment type="caution">
    <text evidence="3">The sequence shown here is derived from an EMBL/GenBank/DDBJ whole genome shotgun (WGS) entry which is preliminary data.</text>
</comment>
<organism evidence="3 4">
    <name type="scientific">Escallonia herrerae</name>
    <dbReference type="NCBI Taxonomy" id="1293975"/>
    <lineage>
        <taxon>Eukaryota</taxon>
        <taxon>Viridiplantae</taxon>
        <taxon>Streptophyta</taxon>
        <taxon>Embryophyta</taxon>
        <taxon>Tracheophyta</taxon>
        <taxon>Spermatophyta</taxon>
        <taxon>Magnoliopsida</taxon>
        <taxon>eudicotyledons</taxon>
        <taxon>Gunneridae</taxon>
        <taxon>Pentapetalae</taxon>
        <taxon>asterids</taxon>
        <taxon>campanulids</taxon>
        <taxon>Escalloniales</taxon>
        <taxon>Escalloniaceae</taxon>
        <taxon>Escallonia</taxon>
    </lineage>
</organism>
<sequence length="582" mass="66362">MSKHMGFKIFYSAMASGDSRQVIVTMIIWSRPEMLFHFIMSREYGGTTWGKPLDWGNETLEIKGEVTQIQDMMLGARPDLLPKSKRKIQIRTDGSKKRGLGNVFIIQGQHRGVMQDQLTQAAPGFGAFHLPVSLVDEEDKLEENFGEEDEESCPNYDEAFAMLALLGWLFTLAGEMMAGRSNKQIKNKPSSSKLPLANEVEDRLSLLPHDIQRHIVSFLLTHEAVKVSILSRMWRKLWYSLPNLLFAYPYFPDMLNKLGRFIAFVDQTLALHDTSDIYALGLYLLPLDECYTNIKTEWLTVAIQHNVPKVDYLWEVACIGFTSKAQAAMSERGKTSRGNLLSIVLLSIVLCDLTHMKVLRLSTSKIRFLTIWDCLRIRNCAVKLHTPSLEDFTKMDDIALDYDITILPFISVARVWLLEPNPAERSDEDISRCTTKFLEKLWKANHLYLHLWVNERPVGRTEEMTNLEINSEKWGLQKILNHLANIRIQRFEGSESEFELVKFLLGNAHALVQLQFYVKCEGNQIGNKKYLGLTDEAKTKICAFKRVSSAAMILFVNESSAQQANAAFLRNVAPQTSPFSIP</sequence>
<reference evidence="3" key="1">
    <citation type="submission" date="2022-12" db="EMBL/GenBank/DDBJ databases">
        <title>Draft genome assemblies for two species of Escallonia (Escalloniales).</title>
        <authorList>
            <person name="Chanderbali A."/>
            <person name="Dervinis C."/>
            <person name="Anghel I."/>
            <person name="Soltis D."/>
            <person name="Soltis P."/>
            <person name="Zapata F."/>
        </authorList>
    </citation>
    <scope>NUCLEOTIDE SEQUENCE</scope>
    <source>
        <strain evidence="3">UCBG64.0493</strain>
        <tissue evidence="3">Leaf</tissue>
    </source>
</reference>
<gene>
    <name evidence="3" type="ORF">RJ639_046972</name>
</gene>
<dbReference type="EMBL" id="JAVXUP010000755">
    <property type="protein sequence ID" value="KAK3021516.1"/>
    <property type="molecule type" value="Genomic_DNA"/>
</dbReference>
<dbReference type="InterPro" id="IPR050232">
    <property type="entry name" value="FBL13/AtMIF1-like"/>
</dbReference>
<protein>
    <recommendedName>
        <fullName evidence="5">F-box domain-containing protein</fullName>
    </recommendedName>
</protein>
<evidence type="ECO:0000259" key="1">
    <source>
        <dbReference type="Pfam" id="PF00646"/>
    </source>
</evidence>
<name>A0AA88W5L3_9ASTE</name>
<dbReference type="Pfam" id="PF08387">
    <property type="entry name" value="FBD"/>
    <property type="match status" value="1"/>
</dbReference>